<protein>
    <submittedName>
        <fullName evidence="2">Protein CBG22140</fullName>
    </submittedName>
</protein>
<dbReference type="PANTHER" id="PTHR33940">
    <property type="entry name" value="PROTEIN CBG13625"/>
    <property type="match status" value="1"/>
</dbReference>
<dbReference type="EMBL" id="HE601428">
    <property type="protein sequence ID" value="CAP38793.1"/>
    <property type="molecule type" value="Genomic_DNA"/>
</dbReference>
<feature type="non-terminal residue" evidence="2">
    <location>
        <position position="1"/>
    </location>
</feature>
<dbReference type="GeneID" id="8580910"/>
<gene>
    <name evidence="2" type="ORF">CBG22140</name>
    <name evidence="2" type="ORF">CBG_22140</name>
</gene>
<evidence type="ECO:0000259" key="1">
    <source>
        <dbReference type="Pfam" id="PF26530"/>
    </source>
</evidence>
<reference evidence="2 3" key="2">
    <citation type="journal article" date="2011" name="PLoS Genet.">
        <title>Caenorhabditis briggsae recombinant inbred line genotypes reveal inter-strain incompatibility and the evolution of recombination.</title>
        <authorList>
            <person name="Ross J.A."/>
            <person name="Koboldt D.C."/>
            <person name="Staisch J.E."/>
            <person name="Chamberlin H.M."/>
            <person name="Gupta B.P."/>
            <person name="Miller R.D."/>
            <person name="Baird S.E."/>
            <person name="Haag E.S."/>
        </authorList>
    </citation>
    <scope>NUCLEOTIDE SEQUENCE [LARGE SCALE GENOMIC DNA]</scope>
    <source>
        <strain evidence="2 3">AF16</strain>
    </source>
</reference>
<dbReference type="CTD" id="8580910"/>
<organism evidence="2 3">
    <name type="scientific">Caenorhabditis briggsae</name>
    <dbReference type="NCBI Taxonomy" id="6238"/>
    <lineage>
        <taxon>Eukaryota</taxon>
        <taxon>Metazoa</taxon>
        <taxon>Ecdysozoa</taxon>
        <taxon>Nematoda</taxon>
        <taxon>Chromadorea</taxon>
        <taxon>Rhabditida</taxon>
        <taxon>Rhabditina</taxon>
        <taxon>Rhabditomorpha</taxon>
        <taxon>Rhabditoidea</taxon>
        <taxon>Rhabditidae</taxon>
        <taxon>Peloderinae</taxon>
        <taxon>Caenorhabditis</taxon>
    </lineage>
</organism>
<dbReference type="Proteomes" id="UP000008549">
    <property type="component" value="Unassembled WGS sequence"/>
</dbReference>
<dbReference type="InParanoid" id="A8Y1M3"/>
<feature type="domain" description="NTF2-like" evidence="1">
    <location>
        <begin position="4"/>
        <end position="94"/>
    </location>
</feature>
<dbReference type="InterPro" id="IPR058721">
    <property type="entry name" value="NTF2_3"/>
</dbReference>
<accession>A8Y1M3</accession>
<keyword evidence="3" id="KW-1185">Reference proteome</keyword>
<dbReference type="AlphaFoldDB" id="A8Y1M3"/>
<dbReference type="Pfam" id="PF26530">
    <property type="entry name" value="NTF2_3"/>
    <property type="match status" value="1"/>
</dbReference>
<dbReference type="OMA" id="GQIEYSV"/>
<sequence>LTTDSKDCGRIGKLFEDNFLFKECLWSYTKEDVIQKITALPAGVSMEFSLESAKRAIHGQIEYIVSIAGPGMDKIQAQFVYCPFTNDLKSGNVPKFKFKTLNILDLLLPTVQIPIESKIA</sequence>
<reference evidence="2 3" key="1">
    <citation type="journal article" date="2003" name="PLoS Biol.">
        <title>The genome sequence of Caenorhabditis briggsae: a platform for comparative genomics.</title>
        <authorList>
            <person name="Stein L.D."/>
            <person name="Bao Z."/>
            <person name="Blasiar D."/>
            <person name="Blumenthal T."/>
            <person name="Brent M.R."/>
            <person name="Chen N."/>
            <person name="Chinwalla A."/>
            <person name="Clarke L."/>
            <person name="Clee C."/>
            <person name="Coghlan A."/>
            <person name="Coulson A."/>
            <person name="D'Eustachio P."/>
            <person name="Fitch D.H."/>
            <person name="Fulton L.A."/>
            <person name="Fulton R.E."/>
            <person name="Griffiths-Jones S."/>
            <person name="Harris T.W."/>
            <person name="Hillier L.W."/>
            <person name="Kamath R."/>
            <person name="Kuwabara P.E."/>
            <person name="Mardis E.R."/>
            <person name="Marra M.A."/>
            <person name="Miner T.L."/>
            <person name="Minx P."/>
            <person name="Mullikin J.C."/>
            <person name="Plumb R.W."/>
            <person name="Rogers J."/>
            <person name="Schein J.E."/>
            <person name="Sohrmann M."/>
            <person name="Spieth J."/>
            <person name="Stajich J.E."/>
            <person name="Wei C."/>
            <person name="Willey D."/>
            <person name="Wilson R.K."/>
            <person name="Durbin R."/>
            <person name="Waterston R.H."/>
        </authorList>
    </citation>
    <scope>NUCLEOTIDE SEQUENCE [LARGE SCALE GENOMIC DNA]</scope>
    <source>
        <strain evidence="2 3">AF16</strain>
    </source>
</reference>
<dbReference type="RefSeq" id="XP_002638914.1">
    <property type="nucleotide sequence ID" value="XM_002638868.1"/>
</dbReference>
<name>A8Y1M3_CAEBR</name>
<dbReference type="HOGENOM" id="CLU_2051736_0_0_1"/>
<proteinExistence type="predicted"/>
<evidence type="ECO:0000313" key="2">
    <source>
        <dbReference type="EMBL" id="CAP38793.1"/>
    </source>
</evidence>
<dbReference type="KEGG" id="cbr:CBG_22140"/>
<dbReference type="eggNOG" id="KOG4297">
    <property type="taxonomic scope" value="Eukaryota"/>
</dbReference>
<dbReference type="PANTHER" id="PTHR33940:SF1">
    <property type="entry name" value="APOLIPOPHORIN-RELATED"/>
    <property type="match status" value="1"/>
</dbReference>
<evidence type="ECO:0000313" key="3">
    <source>
        <dbReference type="Proteomes" id="UP000008549"/>
    </source>
</evidence>